<organism evidence="1">
    <name type="scientific">marine sediment metagenome</name>
    <dbReference type="NCBI Taxonomy" id="412755"/>
    <lineage>
        <taxon>unclassified sequences</taxon>
        <taxon>metagenomes</taxon>
        <taxon>ecological metagenomes</taxon>
    </lineage>
</organism>
<dbReference type="EMBL" id="BARV01007605">
    <property type="protein sequence ID" value="GAI10247.1"/>
    <property type="molecule type" value="Genomic_DNA"/>
</dbReference>
<reference evidence="1" key="1">
    <citation type="journal article" date="2014" name="Front. Microbiol.">
        <title>High frequency of phylogenetically diverse reductive dehalogenase-homologous genes in deep subseafloor sedimentary metagenomes.</title>
        <authorList>
            <person name="Kawai M."/>
            <person name="Futagami T."/>
            <person name="Toyoda A."/>
            <person name="Takaki Y."/>
            <person name="Nishi S."/>
            <person name="Hori S."/>
            <person name="Arai W."/>
            <person name="Tsubouchi T."/>
            <person name="Morono Y."/>
            <person name="Uchiyama I."/>
            <person name="Ito T."/>
            <person name="Fujiyama A."/>
            <person name="Inagaki F."/>
            <person name="Takami H."/>
        </authorList>
    </citation>
    <scope>NUCLEOTIDE SEQUENCE</scope>
    <source>
        <strain evidence="1">Expedition CK06-06</strain>
    </source>
</reference>
<proteinExistence type="predicted"/>
<comment type="caution">
    <text evidence="1">The sequence shown here is derived from an EMBL/GenBank/DDBJ whole genome shotgun (WGS) entry which is preliminary data.</text>
</comment>
<gene>
    <name evidence="1" type="ORF">S06H3_15450</name>
</gene>
<sequence length="202" mass="21241">PVDVAETVIPDYVIVSITGVGGYAGWITSTAVTSVVFSPSWSGDRTVLVITVDDLAPATYLQTGKWGTSKYWNKGDYPPAVELKDAEGDPIAAVLSGIALPSDYSGFDGELRTSWVFVNIGDGEVEVAGIVRKVENARASETCSPTGDPELASIAYHGTVEDGGKLMLGVLSGLGDCAGIQVFRTDDFDPCCPAWRSCGLQN</sequence>
<name>X1KT33_9ZZZZ</name>
<feature type="non-terminal residue" evidence="1">
    <location>
        <position position="1"/>
    </location>
</feature>
<accession>X1KT33</accession>
<dbReference type="AlphaFoldDB" id="X1KT33"/>
<evidence type="ECO:0000313" key="1">
    <source>
        <dbReference type="EMBL" id="GAI10247.1"/>
    </source>
</evidence>
<protein>
    <submittedName>
        <fullName evidence="1">Uncharacterized protein</fullName>
    </submittedName>
</protein>